<evidence type="ECO:0000256" key="1">
    <source>
        <dbReference type="SAM" id="MobiDB-lite"/>
    </source>
</evidence>
<dbReference type="AlphaFoldDB" id="A0A8B6C210"/>
<reference evidence="2" key="1">
    <citation type="submission" date="2018-11" db="EMBL/GenBank/DDBJ databases">
        <authorList>
            <person name="Alioto T."/>
            <person name="Alioto T."/>
        </authorList>
    </citation>
    <scope>NUCLEOTIDE SEQUENCE</scope>
</reference>
<protein>
    <submittedName>
        <fullName evidence="2">Uncharacterized protein</fullName>
    </submittedName>
</protein>
<dbReference type="Proteomes" id="UP000596742">
    <property type="component" value="Unassembled WGS sequence"/>
</dbReference>
<keyword evidence="3" id="KW-1185">Reference proteome</keyword>
<comment type="caution">
    <text evidence="2">The sequence shown here is derived from an EMBL/GenBank/DDBJ whole genome shotgun (WGS) entry which is preliminary data.</text>
</comment>
<proteinExistence type="predicted"/>
<accession>A0A8B6C210</accession>
<name>A0A8B6C210_MYTGA</name>
<feature type="compositionally biased region" description="Polar residues" evidence="1">
    <location>
        <begin position="417"/>
        <end position="431"/>
    </location>
</feature>
<organism evidence="2 3">
    <name type="scientific">Mytilus galloprovincialis</name>
    <name type="common">Mediterranean mussel</name>
    <dbReference type="NCBI Taxonomy" id="29158"/>
    <lineage>
        <taxon>Eukaryota</taxon>
        <taxon>Metazoa</taxon>
        <taxon>Spiralia</taxon>
        <taxon>Lophotrochozoa</taxon>
        <taxon>Mollusca</taxon>
        <taxon>Bivalvia</taxon>
        <taxon>Autobranchia</taxon>
        <taxon>Pteriomorphia</taxon>
        <taxon>Mytilida</taxon>
        <taxon>Mytiloidea</taxon>
        <taxon>Mytilidae</taxon>
        <taxon>Mytilinae</taxon>
        <taxon>Mytilus</taxon>
    </lineage>
</organism>
<sequence>MNETSDDIFPAGIDKTWRATKELAMRNISNSLLDMPSFLQVGMTTDDEKFNYCSNLCLRGLHYRQLEDSAKEGNLQWSHQILPAFLSIEIHGGVYKLPHERELLHVSFRQPKDSGGEFCKFKRWCWEQCRSLLGTGTLCWESEGTDKGLVRSILSLVHLFTPTPPTLNSESSIHYPAYTVKDGFHYFQKSWKKEWCLMATTMTALSSAVPNLSSIAQRVSISHLYLFDDLADEDTAIIREENKKKAELRGKVAYEKAKSMFSEIRNVHDQPQSNKQPDVVLPNKVCLASQNATNTQTELETSNLNNLLVHSNPTFNIQSNFNPSMQTNQLHRPVSSYPYHQNSMFNQCNNIDSFAYNFQSSYFSFRPYWQNSSHILSNPYQGNTFSNLHHPQPMRPTSTCSLYNPFKIMHEIENQSDQSLTNMNESTNTSEIDASVSPDSDSPIIPGRFSLTKLFSSSNSPVNLAKCGNSTGCCSAYQDGHLID</sequence>
<evidence type="ECO:0000313" key="3">
    <source>
        <dbReference type="Proteomes" id="UP000596742"/>
    </source>
</evidence>
<gene>
    <name evidence="2" type="ORF">MGAL_10B069923</name>
</gene>
<feature type="compositionally biased region" description="Low complexity" evidence="1">
    <location>
        <begin position="432"/>
        <end position="441"/>
    </location>
</feature>
<evidence type="ECO:0000313" key="2">
    <source>
        <dbReference type="EMBL" id="VDH98787.1"/>
    </source>
</evidence>
<dbReference type="EMBL" id="UYJE01001057">
    <property type="protein sequence ID" value="VDH98787.1"/>
    <property type="molecule type" value="Genomic_DNA"/>
</dbReference>
<feature type="region of interest" description="Disordered" evidence="1">
    <location>
        <begin position="417"/>
        <end position="441"/>
    </location>
</feature>